<dbReference type="EMBL" id="CAMXCT020006535">
    <property type="protein sequence ID" value="CAL1168925.1"/>
    <property type="molecule type" value="Genomic_DNA"/>
</dbReference>
<evidence type="ECO:0000313" key="4">
    <source>
        <dbReference type="Proteomes" id="UP001152797"/>
    </source>
</evidence>
<feature type="signal peptide" evidence="1">
    <location>
        <begin position="1"/>
        <end position="19"/>
    </location>
</feature>
<dbReference type="EMBL" id="CAMXCT030006535">
    <property type="protein sequence ID" value="CAL4802862.1"/>
    <property type="molecule type" value="Genomic_DNA"/>
</dbReference>
<evidence type="ECO:0000313" key="2">
    <source>
        <dbReference type="EMBL" id="CAI4015550.1"/>
    </source>
</evidence>
<accession>A0A9P1GIW4</accession>
<evidence type="ECO:0000313" key="3">
    <source>
        <dbReference type="EMBL" id="CAL4802862.1"/>
    </source>
</evidence>
<protein>
    <submittedName>
        <fullName evidence="2">Uncharacterized protein</fullName>
    </submittedName>
</protein>
<keyword evidence="4" id="KW-1185">Reference proteome</keyword>
<reference evidence="3 4" key="2">
    <citation type="submission" date="2024-05" db="EMBL/GenBank/DDBJ databases">
        <authorList>
            <person name="Chen Y."/>
            <person name="Shah S."/>
            <person name="Dougan E. K."/>
            <person name="Thang M."/>
            <person name="Chan C."/>
        </authorList>
    </citation>
    <scope>NUCLEOTIDE SEQUENCE [LARGE SCALE GENOMIC DNA]</scope>
</reference>
<comment type="caution">
    <text evidence="2">The sequence shown here is derived from an EMBL/GenBank/DDBJ whole genome shotgun (WGS) entry which is preliminary data.</text>
</comment>
<dbReference type="EMBL" id="CAMXCT010006535">
    <property type="protein sequence ID" value="CAI4015550.1"/>
    <property type="molecule type" value="Genomic_DNA"/>
</dbReference>
<dbReference type="Proteomes" id="UP001152797">
    <property type="component" value="Unassembled WGS sequence"/>
</dbReference>
<gene>
    <name evidence="2" type="ORF">C1SCF055_LOCUS40373</name>
</gene>
<keyword evidence="1" id="KW-0732">Signal</keyword>
<organism evidence="2">
    <name type="scientific">Cladocopium goreaui</name>
    <dbReference type="NCBI Taxonomy" id="2562237"/>
    <lineage>
        <taxon>Eukaryota</taxon>
        <taxon>Sar</taxon>
        <taxon>Alveolata</taxon>
        <taxon>Dinophyceae</taxon>
        <taxon>Suessiales</taxon>
        <taxon>Symbiodiniaceae</taxon>
        <taxon>Cladocopium</taxon>
    </lineage>
</organism>
<reference evidence="2" key="1">
    <citation type="submission" date="2022-10" db="EMBL/GenBank/DDBJ databases">
        <authorList>
            <person name="Chen Y."/>
            <person name="Dougan E. K."/>
            <person name="Chan C."/>
            <person name="Rhodes N."/>
            <person name="Thang M."/>
        </authorList>
    </citation>
    <scope>NUCLEOTIDE SEQUENCE</scope>
</reference>
<sequence length="334" mass="36492">MAARVCVAICIVSSLVSDAGNFGLSESESEHEVTGCFDFGCPDVLGEIDMNKEHGRIHIEAWLQAAPKTALIPPRFPQRKIALTAAEHTTRVLRQILPAFTPEPSCAHRAATARNVMAAFRAFATWAVALPRKNGTVTFGGHEHMGASGVALVWMNQVSDELLNFDWRKELLCQENPLSNLGGGFLGIARLQTWPWLVDAVALATAGHLRAVVPDAVLFARSAAEVLVHILQLQGQEPFMVEIGVDRGQTSELLLNALPNLTLLGVDPYPGRYNGQVSADRLDQMGAVENMRMAVARFAQFNGRGRLWRQRSDVAARGWMGPAWRPSRARAQGQ</sequence>
<dbReference type="AlphaFoldDB" id="A0A9P1GIW4"/>
<name>A0A9P1GIW4_9DINO</name>
<evidence type="ECO:0000256" key="1">
    <source>
        <dbReference type="SAM" id="SignalP"/>
    </source>
</evidence>
<feature type="chain" id="PRO_5043273124" evidence="1">
    <location>
        <begin position="20"/>
        <end position="334"/>
    </location>
</feature>
<proteinExistence type="predicted"/>